<dbReference type="AlphaFoldDB" id="A0A183IQP3"/>
<reference evidence="3" key="1">
    <citation type="submission" date="2016-06" db="UniProtKB">
        <authorList>
            <consortium name="WormBaseParasite"/>
        </authorList>
    </citation>
    <scope>IDENTIFICATION</scope>
</reference>
<dbReference type="Proteomes" id="UP000270296">
    <property type="component" value="Unassembled WGS sequence"/>
</dbReference>
<reference evidence="1" key="2">
    <citation type="submission" date="2018-11" db="EMBL/GenBank/DDBJ databases">
        <authorList>
            <consortium name="Pathogen Informatics"/>
        </authorList>
    </citation>
    <scope>NUCLEOTIDE SEQUENCE [LARGE SCALE GENOMIC DNA]</scope>
</reference>
<evidence type="ECO:0000313" key="2">
    <source>
        <dbReference type="Proteomes" id="UP000270296"/>
    </source>
</evidence>
<keyword evidence="2" id="KW-1185">Reference proteome</keyword>
<dbReference type="OrthoDB" id="508875at2759"/>
<accession>A0A183IQP3</accession>
<dbReference type="WBParaSite" id="SBAD_0000617501-mRNA-1">
    <property type="protein sequence ID" value="SBAD_0000617501-mRNA-1"/>
    <property type="gene ID" value="SBAD_0000617501"/>
</dbReference>
<dbReference type="EMBL" id="UZAM01009360">
    <property type="protein sequence ID" value="VDP08720.1"/>
    <property type="molecule type" value="Genomic_DNA"/>
</dbReference>
<sequence>MMDDKLPIMSDKASSRSDSFCNTIGGGDRSFKYEELVEDSVPCPSCKGLGRIPKGKPYR</sequence>
<evidence type="ECO:0000313" key="3">
    <source>
        <dbReference type="WBParaSite" id="SBAD_0000617501-mRNA-1"/>
    </source>
</evidence>
<organism evidence="3">
    <name type="scientific">Soboliphyme baturini</name>
    <dbReference type="NCBI Taxonomy" id="241478"/>
    <lineage>
        <taxon>Eukaryota</taxon>
        <taxon>Metazoa</taxon>
        <taxon>Ecdysozoa</taxon>
        <taxon>Nematoda</taxon>
        <taxon>Enoplea</taxon>
        <taxon>Dorylaimia</taxon>
        <taxon>Dioctophymatida</taxon>
        <taxon>Dioctophymatoidea</taxon>
        <taxon>Soboliphymatidae</taxon>
        <taxon>Soboliphyme</taxon>
    </lineage>
</organism>
<proteinExistence type="predicted"/>
<name>A0A183IQP3_9BILA</name>
<gene>
    <name evidence="1" type="ORF">SBAD_LOCUS5940</name>
</gene>
<evidence type="ECO:0000313" key="1">
    <source>
        <dbReference type="EMBL" id="VDP08720.1"/>
    </source>
</evidence>
<protein>
    <submittedName>
        <fullName evidence="3">Ovule protein</fullName>
    </submittedName>
</protein>